<reference evidence="2 3" key="1">
    <citation type="submission" date="2017-01" db="EMBL/GenBank/DDBJ databases">
        <authorList>
            <consortium name="Urmite Genomes"/>
        </authorList>
    </citation>
    <scope>NUCLEOTIDE SEQUENCE [LARGE SCALE GENOMIC DNA]</scope>
    <source>
        <strain evidence="2 3">AB57</strain>
    </source>
</reference>
<protein>
    <recommendedName>
        <fullName evidence="4">Transmembrane protein</fullName>
    </recommendedName>
</protein>
<evidence type="ECO:0008006" key="4">
    <source>
        <dbReference type="Google" id="ProtNLM"/>
    </source>
</evidence>
<organism evidence="2 3">
    <name type="scientific">Mycobacterium rhizamassiliense</name>
    <dbReference type="NCBI Taxonomy" id="1841860"/>
    <lineage>
        <taxon>Bacteria</taxon>
        <taxon>Bacillati</taxon>
        <taxon>Actinomycetota</taxon>
        <taxon>Actinomycetes</taxon>
        <taxon>Mycobacteriales</taxon>
        <taxon>Mycobacteriaceae</taxon>
        <taxon>Mycobacterium</taxon>
    </lineage>
</organism>
<sequence length="81" mass="8471">MTTAIAAQDLVEIDAADAHDDVLLAVAKVNAKACLGDTDVVENPRSRLTEEELIRASSITVIFVALMTVICVATAAILTMG</sequence>
<keyword evidence="3" id="KW-1185">Reference proteome</keyword>
<dbReference type="Proteomes" id="UP000240988">
    <property type="component" value="Unassembled WGS sequence"/>
</dbReference>
<keyword evidence="1" id="KW-0812">Transmembrane</keyword>
<gene>
    <name evidence="2" type="ORF">MRAB57_4335</name>
</gene>
<feature type="transmembrane region" description="Helical" evidence="1">
    <location>
        <begin position="53"/>
        <end position="78"/>
    </location>
</feature>
<evidence type="ECO:0000313" key="3">
    <source>
        <dbReference type="Proteomes" id="UP000240988"/>
    </source>
</evidence>
<accession>A0A2U3NYB9</accession>
<dbReference type="OrthoDB" id="4753656at2"/>
<keyword evidence="1" id="KW-1133">Transmembrane helix</keyword>
<proteinExistence type="predicted"/>
<name>A0A2U3NYB9_9MYCO</name>
<keyword evidence="1" id="KW-0472">Membrane</keyword>
<dbReference type="EMBL" id="FUFA01000005">
    <property type="protein sequence ID" value="SPM36494.1"/>
    <property type="molecule type" value="Genomic_DNA"/>
</dbReference>
<evidence type="ECO:0000313" key="2">
    <source>
        <dbReference type="EMBL" id="SPM36494.1"/>
    </source>
</evidence>
<dbReference type="AlphaFoldDB" id="A0A2U3NYB9"/>
<dbReference type="RefSeq" id="WP_077089178.1">
    <property type="nucleotide sequence ID" value="NZ_LT721901.1"/>
</dbReference>
<evidence type="ECO:0000256" key="1">
    <source>
        <dbReference type="SAM" id="Phobius"/>
    </source>
</evidence>